<dbReference type="FunFam" id="2.60.40.10:FF:000028">
    <property type="entry name" value="Neuronal cell adhesion molecule"/>
    <property type="match status" value="1"/>
</dbReference>
<proteinExistence type="inferred from homology"/>
<dbReference type="InterPro" id="IPR007110">
    <property type="entry name" value="Ig-like_dom"/>
</dbReference>
<feature type="domain" description="Fibronectin type-III" evidence="18">
    <location>
        <begin position="1456"/>
        <end position="1566"/>
    </location>
</feature>
<feature type="domain" description="Ig-like" evidence="17">
    <location>
        <begin position="176"/>
        <end position="252"/>
    </location>
</feature>
<evidence type="ECO:0000256" key="4">
    <source>
        <dbReference type="ARBA" id="ARBA00022729"/>
    </source>
</evidence>
<dbReference type="InterPro" id="IPR013098">
    <property type="entry name" value="Ig_I-set"/>
</dbReference>
<evidence type="ECO:0000256" key="3">
    <source>
        <dbReference type="ARBA" id="ARBA00022692"/>
    </source>
</evidence>
<comment type="similarity">
    <text evidence="14">Belongs to the sidekick family.</text>
</comment>
<dbReference type="Proteomes" id="UP000314980">
    <property type="component" value="Unassembled WGS sequence"/>
</dbReference>
<keyword evidence="10" id="KW-1015">Disulfide bond</keyword>
<protein>
    <submittedName>
        <fullName evidence="19">Sidekick cell adhesion molecule 1</fullName>
    </submittedName>
</protein>
<keyword evidence="9 16" id="KW-0472">Membrane</keyword>
<dbReference type="SMART" id="SM00060">
    <property type="entry name" value="FN3"/>
    <property type="match status" value="12"/>
</dbReference>
<keyword evidence="8" id="KW-0770">Synapse</keyword>
<feature type="transmembrane region" description="Helical" evidence="16">
    <location>
        <begin position="1875"/>
        <end position="1898"/>
    </location>
</feature>
<keyword evidence="3 16" id="KW-0812">Transmembrane</keyword>
<comment type="subcellular location">
    <subcellularLocation>
        <location evidence="1">Cell membrane</location>
        <topology evidence="1">Single-pass type I membrane protein</topology>
    </subcellularLocation>
    <subcellularLocation>
        <location evidence="13">Synapse</location>
    </subcellularLocation>
</comment>
<feature type="domain" description="Fibronectin type-III" evidence="18">
    <location>
        <begin position="950"/>
        <end position="1050"/>
    </location>
</feature>
<keyword evidence="11" id="KW-0325">Glycoprotein</keyword>
<feature type="domain" description="Fibronectin type-III" evidence="18">
    <location>
        <begin position="1055"/>
        <end position="1154"/>
    </location>
</feature>
<evidence type="ECO:0000256" key="1">
    <source>
        <dbReference type="ARBA" id="ARBA00004251"/>
    </source>
</evidence>
<dbReference type="PANTHER" id="PTHR44170">
    <property type="entry name" value="PROTEIN SIDEKICK"/>
    <property type="match status" value="1"/>
</dbReference>
<dbReference type="InterPro" id="IPR036116">
    <property type="entry name" value="FN3_sf"/>
</dbReference>
<feature type="domain" description="Fibronectin type-III" evidence="18">
    <location>
        <begin position="1769"/>
        <end position="1868"/>
    </location>
</feature>
<evidence type="ECO:0000256" key="14">
    <source>
        <dbReference type="ARBA" id="ARBA00061621"/>
    </source>
</evidence>
<reference evidence="19" key="2">
    <citation type="submission" date="2025-08" db="UniProtKB">
        <authorList>
            <consortium name="Ensembl"/>
        </authorList>
    </citation>
    <scope>IDENTIFICATION</scope>
</reference>
<evidence type="ECO:0000256" key="16">
    <source>
        <dbReference type="SAM" id="Phobius"/>
    </source>
</evidence>
<evidence type="ECO:0000256" key="11">
    <source>
        <dbReference type="ARBA" id="ARBA00023180"/>
    </source>
</evidence>
<reference evidence="20" key="1">
    <citation type="submission" date="2015-09" db="EMBL/GenBank/DDBJ databases">
        <authorList>
            <person name="Sai Rama Sridatta P."/>
        </authorList>
    </citation>
    <scope>NUCLEOTIDE SEQUENCE [LARGE SCALE GENOMIC DNA]</scope>
</reference>
<dbReference type="GO" id="GO:0005886">
    <property type="term" value="C:plasma membrane"/>
    <property type="evidence" value="ECO:0007669"/>
    <property type="project" value="UniProtKB-SubCell"/>
</dbReference>
<feature type="domain" description="Ig-like" evidence="17">
    <location>
        <begin position="450"/>
        <end position="540"/>
    </location>
</feature>
<evidence type="ECO:0000256" key="8">
    <source>
        <dbReference type="ARBA" id="ARBA00023018"/>
    </source>
</evidence>
<dbReference type="Ensembl" id="ENSLCAT00010056997.1">
    <property type="protein sequence ID" value="ENSLCAP00010055504.1"/>
    <property type="gene ID" value="ENSLCAG00010025826.1"/>
</dbReference>
<feature type="region of interest" description="Disordered" evidence="15">
    <location>
        <begin position="1942"/>
        <end position="1964"/>
    </location>
</feature>
<name>A0A4W6FX13_LATCA</name>
<evidence type="ECO:0000256" key="13">
    <source>
        <dbReference type="ARBA" id="ARBA00034103"/>
    </source>
</evidence>
<sequence>MLEGNRLVLTCLAGGSWPLQYRWTLNSSNITDWTPQYRLSLPSLKRTDAGLYQCMVRNRMGAVIHRRTEVQVAFLGNFSTEEQRKTVTQGRAAIISPPPLASFPRPLVTWFKDGQKIIPNNRIEITSDNQLVVLATTATDAGRYHAEVVNEMTGENATSPAVYLSVSDPESELVAPAIVIGPKDTTVVAGNEATLECIANARPVDSLTVSWKRDGRRLASGRRLIIPAPTSSDTGFYVCEASLSNSTAKPVEARAHLSVMEPPSLTAQPKRKIFAELDRNVDIPCLATGVPQPRIEWYKDAVPLSKLANPRYKVTTATGLTVRRVQPGDGGIFQCFARNAAGETEAHTQLLVSSVAPTFTSPPTDQTVTDGNTALFTCQTSGAPKPAITWRKGLQVLASGSVQVPRFTLLQSGGLQIEPVSYQDSGDYTCIASNSEGTINATATLTVWSRTVISVPPTDQRVIKGTTAILDCNATHDPRVNIRYLLWDRGGVPVPPTSGGRVSVRRGSLTIGQTWSGDIGDYTCTVTSQAGNDSRSARLEVIELPHSPRSLTARLNDSDSRSVLLSWLRPFDGNSPLLYYLLELSENNSPWKVYLSEVDPAVTEVSVGGLTPARTYQFRLCAVNQVGRGQYSAETQRLMLREEAPSAPPKNIVASGRTNQSIMVQWQPPPEPQLNGVLRGYVLRYRLAGLPGDYQEKNISSPETNYCLLKELIIWTQYQIQVAAYTGAGLGVYSSPVTEYTLQGVPTAPPQEVEVVAINSTTIRFTWNPPPQQFINGINQGYKLLVWPEQSPEDIIVVTITPDYPGSRHTGLVSGLKKFTWYFGATLCFTTPGDGPRSPPTLVQTHEDTPGAVRHLSFTEILDTSLRVSWKEPEDKNGIIIGYVLWWEVSAVESSRQERSLSNSTLQYQLTGLTSTTAYTLQVAALTAAGRGVVTSSTISTGVPPELPGAPSNLVISNISPRTATLRFRPGPDGKTAISRWIVEGQVLLLDGEEEAWRVVYQKDNQPDADTLEIPDLTPFTQYRFRMRQVNIVGSSPMSTPSRLIQTLQAAPDTHPSNLTLLSATQTSLRLSWKPLPESDYNSSPETVGYRLRVWRTDGQGEDRTEDVEGAGRTSEATIEGLNPWTQYQVQIQAYNSIGPGPWSNTVAANTAESVPSGSPMNVTAEAVSSTRILLTWSPLPQAQKNGVILGYKVLYSEKDSEGPPSVQVAEGEGTVSLLLGALQKYTVYSLQVLAYTRMGDGPLSNPTLLRTKEDVPGPTVRMVFPEVRLSSVRVVWQPPTNPNGIILGYQISYCLDSRDPLRWTTVEVGSNARQFTVTGLSPEQTYVFRLTARTAVGWGEEQEALVVTTERRERPQPPRKLAVPQDGVEARRVRLHWVTGGSGSSPLRYFTLQVKQLPSGDWSTHTADIPHNVTVWTIDRLKPFTSYKFRMLATNDIGDSLLSKETDAITTLQDGERLIRITDTSLHMCMCVLVLACFQHPSDDSINGVLTGYRLYYRELPVNTSTFAEAEVRTTKNTTTSFFKVSSYFSTELKKFKRYQIVMTSYNIIGESPPSTPVEVFVGEAAPSVAPQSIRVSAVSPSILEVTWDTPPLETQNGLIQGYKIHYWERDKQNQSEKVKVIFVPDTRVHLTNLTSYTPYLVTLTAFNTAGDGPPSDPRGARTLQSAPSQPSYLSFSEVTGGSVNVSWGTPLTPNGQLEGYRVVYQPTAPVQGVSKVVTVDVKGSWQRWLKVRDLVKGATYAFSVQALTVSYGPPIQANITAQPMQGTPGSPMEMSITKTSSALNIHWTEGDTGAAPVTGYVIEARPSDEGVWDSFIRPLPPTSRSVSVPLERLRSGISYEFRVIAVNRYGYGQPSTPSASLAALSERPFYEEWWFLLVMALVGLILILVLVFTLLLHGHSTKYKACGTGKHVSTVEESVTLDNGGFTALELNSRTLNTKNSFLKKNGTRSPPRPSPGGLHYSDEDICNNYNGAVLTESTTLTEKPTEVSESELTDSDYEDEQPKHSFVNHYMSDPTYYNSWKRQPKGLKGISAPFGYEECATADTEPYYQTVVTQHSTGGAYTPTGQPAHTHVNPNTNPPGSRTPVTGFSSFV</sequence>
<keyword evidence="12" id="KW-0393">Immunoglobulin domain</keyword>
<feature type="domain" description="Ig-like" evidence="17">
    <location>
        <begin position="1"/>
        <end position="71"/>
    </location>
</feature>
<dbReference type="SMART" id="SM00408">
    <property type="entry name" value="IGc2"/>
    <property type="match status" value="6"/>
</dbReference>
<dbReference type="FunFam" id="2.60.40.10:FF:000231">
    <property type="entry name" value="Sidekick cell adhesion molecule 2"/>
    <property type="match status" value="1"/>
</dbReference>
<feature type="region of interest" description="Disordered" evidence="15">
    <location>
        <begin position="1980"/>
        <end position="2003"/>
    </location>
</feature>
<dbReference type="FunFam" id="2.60.40.10:FF:000236">
    <property type="entry name" value="Sidekick cell adhesion molecule 2"/>
    <property type="match status" value="1"/>
</dbReference>
<dbReference type="Pfam" id="PF00041">
    <property type="entry name" value="fn3"/>
    <property type="match status" value="12"/>
</dbReference>
<evidence type="ECO:0000259" key="17">
    <source>
        <dbReference type="PROSITE" id="PS50835"/>
    </source>
</evidence>
<dbReference type="Gene3D" id="2.60.40.10">
    <property type="entry name" value="Immunoglobulins"/>
    <property type="match status" value="19"/>
</dbReference>
<organism evidence="19 20">
    <name type="scientific">Lates calcarifer</name>
    <name type="common">Barramundi</name>
    <name type="synonym">Holocentrus calcarifer</name>
    <dbReference type="NCBI Taxonomy" id="8187"/>
    <lineage>
        <taxon>Eukaryota</taxon>
        <taxon>Metazoa</taxon>
        <taxon>Chordata</taxon>
        <taxon>Craniata</taxon>
        <taxon>Vertebrata</taxon>
        <taxon>Euteleostomi</taxon>
        <taxon>Actinopterygii</taxon>
        <taxon>Neopterygii</taxon>
        <taxon>Teleostei</taxon>
        <taxon>Neoteleostei</taxon>
        <taxon>Acanthomorphata</taxon>
        <taxon>Carangaria</taxon>
        <taxon>Carangaria incertae sedis</taxon>
        <taxon>Centropomidae</taxon>
        <taxon>Lates</taxon>
    </lineage>
</organism>
<dbReference type="CDD" id="cd00096">
    <property type="entry name" value="Ig"/>
    <property type="match status" value="1"/>
</dbReference>
<gene>
    <name evidence="19" type="primary">SDK1</name>
</gene>
<feature type="domain" description="Fibronectin type-III" evidence="18">
    <location>
        <begin position="749"/>
        <end position="848"/>
    </location>
</feature>
<evidence type="ECO:0000259" key="18">
    <source>
        <dbReference type="PROSITE" id="PS50853"/>
    </source>
</evidence>
<dbReference type="PANTHER" id="PTHR44170:SF49">
    <property type="entry name" value="PROTEIN SIDEKICK-1 ISOFORM X1"/>
    <property type="match status" value="1"/>
</dbReference>
<evidence type="ECO:0000256" key="7">
    <source>
        <dbReference type="ARBA" id="ARBA00022989"/>
    </source>
</evidence>
<dbReference type="SUPFAM" id="SSF48726">
    <property type="entry name" value="Immunoglobulin"/>
    <property type="match status" value="6"/>
</dbReference>
<evidence type="ECO:0000256" key="5">
    <source>
        <dbReference type="ARBA" id="ARBA00022737"/>
    </source>
</evidence>
<accession>A0A4W6FX13</accession>
<feature type="region of interest" description="Disordered" evidence="15">
    <location>
        <begin position="2066"/>
        <end position="2095"/>
    </location>
</feature>
<dbReference type="FunFam" id="2.60.40.10:FF:000360">
    <property type="entry name" value="Sidekick cell adhesion molecule 2"/>
    <property type="match status" value="1"/>
</dbReference>
<feature type="domain" description="Fibronectin type-III" evidence="18">
    <location>
        <begin position="648"/>
        <end position="744"/>
    </location>
</feature>
<dbReference type="FunFam" id="2.60.40.10:FF:000271">
    <property type="entry name" value="Sidekick cell adhesion molecule 2"/>
    <property type="match status" value="1"/>
</dbReference>
<dbReference type="PROSITE" id="PS50853">
    <property type="entry name" value="FN3"/>
    <property type="match status" value="13"/>
</dbReference>
<dbReference type="SUPFAM" id="SSF49265">
    <property type="entry name" value="Fibronectin type III"/>
    <property type="match status" value="7"/>
</dbReference>
<dbReference type="GO" id="GO:0098609">
    <property type="term" value="P:cell-cell adhesion"/>
    <property type="evidence" value="ECO:0007669"/>
    <property type="project" value="TreeGrafter"/>
</dbReference>
<evidence type="ECO:0000313" key="20">
    <source>
        <dbReference type="Proteomes" id="UP000314980"/>
    </source>
</evidence>
<dbReference type="FunFam" id="2.60.40.10:FF:000206">
    <property type="entry name" value="Sidekick cell adhesion molecule 2"/>
    <property type="match status" value="1"/>
</dbReference>
<evidence type="ECO:0000256" key="12">
    <source>
        <dbReference type="ARBA" id="ARBA00023319"/>
    </source>
</evidence>
<feature type="domain" description="Fibronectin type-III" evidence="18">
    <location>
        <begin position="1259"/>
        <end position="1353"/>
    </location>
</feature>
<dbReference type="FunFam" id="2.60.40.10:FF:000093">
    <property type="entry name" value="Down syndrome cell adhesion molecule, isoform B"/>
    <property type="match status" value="1"/>
</dbReference>
<feature type="domain" description="Ig-like" evidence="17">
    <location>
        <begin position="357"/>
        <end position="446"/>
    </location>
</feature>
<evidence type="ECO:0000256" key="10">
    <source>
        <dbReference type="ARBA" id="ARBA00023157"/>
    </source>
</evidence>
<dbReference type="PRINTS" id="PR00014">
    <property type="entry name" value="FNTYPEIII"/>
</dbReference>
<dbReference type="Pfam" id="PF07679">
    <property type="entry name" value="I-set"/>
    <property type="match status" value="4"/>
</dbReference>
<keyword evidence="2" id="KW-1003">Cell membrane</keyword>
<feature type="domain" description="Fibronectin type-III" evidence="18">
    <location>
        <begin position="1159"/>
        <end position="1255"/>
    </location>
</feature>
<dbReference type="GO" id="GO:0045202">
    <property type="term" value="C:synapse"/>
    <property type="evidence" value="ECO:0007669"/>
    <property type="project" value="UniProtKB-SubCell"/>
</dbReference>
<dbReference type="InterPro" id="IPR036179">
    <property type="entry name" value="Ig-like_dom_sf"/>
</dbReference>
<keyword evidence="5" id="KW-0677">Repeat</keyword>
<dbReference type="PROSITE" id="PS50835">
    <property type="entry name" value="IG_LIKE"/>
    <property type="match status" value="5"/>
</dbReference>
<feature type="domain" description="Fibronectin type-III" evidence="18">
    <location>
        <begin position="547"/>
        <end position="643"/>
    </location>
</feature>
<dbReference type="FunFam" id="2.60.40.10:FF:000158">
    <property type="entry name" value="Sidekick cell adhesion molecule 2"/>
    <property type="match status" value="1"/>
</dbReference>
<reference evidence="19" key="3">
    <citation type="submission" date="2025-09" db="UniProtKB">
        <authorList>
            <consortium name="Ensembl"/>
        </authorList>
    </citation>
    <scope>IDENTIFICATION</scope>
</reference>
<feature type="domain" description="Fibronectin type-III" evidence="18">
    <location>
        <begin position="852"/>
        <end position="946"/>
    </location>
</feature>
<dbReference type="FunFam" id="2.60.40.10:FF:000301">
    <property type="entry name" value="Sidekick cell adhesion molecule 2"/>
    <property type="match status" value="1"/>
</dbReference>
<dbReference type="InterPro" id="IPR003961">
    <property type="entry name" value="FN3_dom"/>
</dbReference>
<dbReference type="SMART" id="SM00409">
    <property type="entry name" value="IG"/>
    <property type="match status" value="6"/>
</dbReference>
<dbReference type="InterPro" id="IPR003598">
    <property type="entry name" value="Ig_sub2"/>
</dbReference>
<evidence type="ECO:0000256" key="9">
    <source>
        <dbReference type="ARBA" id="ARBA00023136"/>
    </source>
</evidence>
<keyword evidence="4" id="KW-0732">Signal</keyword>
<dbReference type="InterPro" id="IPR013783">
    <property type="entry name" value="Ig-like_fold"/>
</dbReference>
<dbReference type="InterPro" id="IPR003599">
    <property type="entry name" value="Ig_sub"/>
</dbReference>
<feature type="domain" description="Fibronectin type-III" evidence="18">
    <location>
        <begin position="1358"/>
        <end position="1455"/>
    </location>
</feature>
<evidence type="ECO:0000256" key="6">
    <source>
        <dbReference type="ARBA" id="ARBA00022889"/>
    </source>
</evidence>
<dbReference type="Pfam" id="PF13927">
    <property type="entry name" value="Ig_3"/>
    <property type="match status" value="2"/>
</dbReference>
<evidence type="ECO:0000256" key="15">
    <source>
        <dbReference type="SAM" id="MobiDB-lite"/>
    </source>
</evidence>
<feature type="compositionally biased region" description="Acidic residues" evidence="15">
    <location>
        <begin position="1991"/>
        <end position="2002"/>
    </location>
</feature>
<dbReference type="CDD" id="cd00063">
    <property type="entry name" value="FN3"/>
    <property type="match status" value="13"/>
</dbReference>
<feature type="domain" description="Fibronectin type-III" evidence="18">
    <location>
        <begin position="1671"/>
        <end position="1768"/>
    </location>
</feature>
<dbReference type="FunFam" id="2.60.40.10:FF:000177">
    <property type="entry name" value="Sidekick cell adhesion molecule 2"/>
    <property type="match status" value="1"/>
</dbReference>
<evidence type="ECO:0000256" key="2">
    <source>
        <dbReference type="ARBA" id="ARBA00022475"/>
    </source>
</evidence>
<feature type="domain" description="Ig-like" evidence="17">
    <location>
        <begin position="263"/>
        <end position="353"/>
    </location>
</feature>
<evidence type="ECO:0000313" key="19">
    <source>
        <dbReference type="Ensembl" id="ENSLCAP00010055504.1"/>
    </source>
</evidence>
<keyword evidence="20" id="KW-1185">Reference proteome</keyword>
<dbReference type="FunFam" id="2.60.40.10:FF:000237">
    <property type="entry name" value="Sidekick cell adhesion molecule 2"/>
    <property type="match status" value="1"/>
</dbReference>
<dbReference type="FunFam" id="2.60.40.10:FF:000209">
    <property type="entry name" value="Sidekick cell adhesion molecule 2"/>
    <property type="match status" value="1"/>
</dbReference>
<keyword evidence="7 16" id="KW-1133">Transmembrane helix</keyword>
<keyword evidence="6" id="KW-0130">Cell adhesion</keyword>
<dbReference type="FunFam" id="2.60.40.10:FF:000202">
    <property type="entry name" value="Sidekick cell adhesion molecule 1"/>
    <property type="match status" value="1"/>
</dbReference>
<dbReference type="GeneTree" id="ENSGT00940000157747"/>
<feature type="domain" description="Fibronectin type-III" evidence="18">
    <location>
        <begin position="1571"/>
        <end position="1667"/>
    </location>
</feature>